<dbReference type="InterPro" id="IPR055764">
    <property type="entry name" value="DUF7340"/>
</dbReference>
<organism evidence="3 4">
    <name type="scientific">Mycobacterium botniense</name>
    <dbReference type="NCBI Taxonomy" id="84962"/>
    <lineage>
        <taxon>Bacteria</taxon>
        <taxon>Bacillati</taxon>
        <taxon>Actinomycetota</taxon>
        <taxon>Actinomycetes</taxon>
        <taxon>Mycobacteriales</taxon>
        <taxon>Mycobacteriaceae</taxon>
        <taxon>Mycobacterium</taxon>
    </lineage>
</organism>
<gene>
    <name evidence="3" type="ORF">MBOT_20750</name>
</gene>
<feature type="domain" description="DUF7341" evidence="2">
    <location>
        <begin position="2"/>
        <end position="37"/>
    </location>
</feature>
<dbReference type="AlphaFoldDB" id="A0A7I9XY53"/>
<dbReference type="Proteomes" id="UP000465361">
    <property type="component" value="Unassembled WGS sequence"/>
</dbReference>
<accession>A0A7I9XY53</accession>
<comment type="caution">
    <text evidence="3">The sequence shown here is derived from an EMBL/GenBank/DDBJ whole genome shotgun (WGS) entry which is preliminary data.</text>
</comment>
<protein>
    <submittedName>
        <fullName evidence="3">Uncharacterized protein</fullName>
    </submittedName>
</protein>
<dbReference type="EMBL" id="BLKW01000003">
    <property type="protein sequence ID" value="GFG74710.1"/>
    <property type="molecule type" value="Genomic_DNA"/>
</dbReference>
<proteinExistence type="predicted"/>
<dbReference type="Pfam" id="PF24029">
    <property type="entry name" value="DUF7340"/>
    <property type="match status" value="1"/>
</dbReference>
<reference evidence="3 4" key="1">
    <citation type="journal article" date="2019" name="Emerg. Microbes Infect.">
        <title>Comprehensive subspecies identification of 175 nontuberculous mycobacteria species based on 7547 genomic profiles.</title>
        <authorList>
            <person name="Matsumoto Y."/>
            <person name="Kinjo T."/>
            <person name="Motooka D."/>
            <person name="Nabeya D."/>
            <person name="Jung N."/>
            <person name="Uechi K."/>
            <person name="Horii T."/>
            <person name="Iida T."/>
            <person name="Fujita J."/>
            <person name="Nakamura S."/>
        </authorList>
    </citation>
    <scope>NUCLEOTIDE SEQUENCE [LARGE SCALE GENOMIC DNA]</scope>
    <source>
        <strain evidence="3 4">JCM 17322</strain>
    </source>
</reference>
<sequence length="110" mass="12389">MRLRAIQSRKWRPHDVADIHDKTGAIRKWAERITNMLTDTPVKHLPAACPACGKKTIYRHDSAGELVRQPALQITTAGCVCQHCRTTWGPERFLFLAKVLGYELPAGVLE</sequence>
<name>A0A7I9XY53_9MYCO</name>
<evidence type="ECO:0000313" key="3">
    <source>
        <dbReference type="EMBL" id="GFG74710.1"/>
    </source>
</evidence>
<evidence type="ECO:0000259" key="2">
    <source>
        <dbReference type="Pfam" id="PF24030"/>
    </source>
</evidence>
<keyword evidence="4" id="KW-1185">Reference proteome</keyword>
<evidence type="ECO:0000259" key="1">
    <source>
        <dbReference type="Pfam" id="PF24029"/>
    </source>
</evidence>
<dbReference type="Pfam" id="PF24030">
    <property type="entry name" value="DUF7341"/>
    <property type="match status" value="1"/>
</dbReference>
<feature type="domain" description="DUF7340" evidence="1">
    <location>
        <begin position="42"/>
        <end position="102"/>
    </location>
</feature>
<dbReference type="InterPro" id="IPR055765">
    <property type="entry name" value="DUF7341"/>
</dbReference>
<evidence type="ECO:0000313" key="4">
    <source>
        <dbReference type="Proteomes" id="UP000465361"/>
    </source>
</evidence>